<dbReference type="KEGG" id="hel:HELO_2656"/>
<dbReference type="HOGENOM" id="CLU_868093_0_0_6"/>
<dbReference type="EMBL" id="FN869568">
    <property type="protein sequence ID" value="CBV42540.1"/>
    <property type="molecule type" value="Genomic_DNA"/>
</dbReference>
<feature type="region of interest" description="Disordered" evidence="1">
    <location>
        <begin position="279"/>
        <end position="320"/>
    </location>
</feature>
<dbReference type="AlphaFoldDB" id="E1V361"/>
<evidence type="ECO:0008006" key="4">
    <source>
        <dbReference type="Google" id="ProtNLM"/>
    </source>
</evidence>
<reference evidence="3" key="1">
    <citation type="journal article" date="2011" name="Environ. Microbiol.">
        <title>A blueprint of ectoine metabolism from the genome of the industrial producer Halomonas elongata DSM 2581(T).</title>
        <authorList>
            <person name="Schwibbert K."/>
            <person name="Marin-Sanguino A."/>
            <person name="Bagyan I."/>
            <person name="Heidrich G."/>
            <person name="Lentzen G."/>
            <person name="Seitz H."/>
            <person name="Rampp M."/>
            <person name="Schuster S.C."/>
            <person name="Klenk H.P."/>
            <person name="Pfeiffer F."/>
            <person name="Oesterhelt D."/>
            <person name="Kunte H.J."/>
        </authorList>
    </citation>
    <scope>NUCLEOTIDE SEQUENCE [LARGE SCALE GENOMIC DNA]</scope>
    <source>
        <strain evidence="3">ATCC 33173 / DSM 2581 / NBRC 15536 / NCIMB 2198 / 1H9</strain>
    </source>
</reference>
<evidence type="ECO:0000256" key="1">
    <source>
        <dbReference type="SAM" id="MobiDB-lite"/>
    </source>
</evidence>
<evidence type="ECO:0000313" key="2">
    <source>
        <dbReference type="EMBL" id="CBV42540.1"/>
    </source>
</evidence>
<feature type="compositionally biased region" description="Polar residues" evidence="1">
    <location>
        <begin position="300"/>
        <end position="310"/>
    </location>
</feature>
<dbReference type="Proteomes" id="UP000008707">
    <property type="component" value="Chromosome"/>
</dbReference>
<sequence>MADTAEIFQFPASTRRQPRVRSWRINEIEEEALIELPPEVERLYQHGIRKHMNYATGITGRKRRVSMDMFREVVDYHPPAGSREKARIHSRQQITRMLDKLEAAGLIERLHRGKGVKAAMEFRLPLACSDLDEHRAESEPTGASQKNPHSRASGEANTEQGASREERSTSGSPVTPLSPDGESVDAQQARPKRQRRQWGEPVDHELTNEMVAAVSADLEAPVKHNPDSWANEFRLMRQRDGRTVEQIRYLITWTAEHHFWSSVVLSPKKLRDKWDQLAKQVRGQRKPATRQDGRLGMAQPQPQGSYTPTDMDNLPDWMRD</sequence>
<dbReference type="STRING" id="768066.HELO_2656"/>
<name>E1V361_HALED</name>
<accession>E1V361</accession>
<gene>
    <name evidence="2" type="ordered locus">HELO_2656</name>
</gene>
<proteinExistence type="predicted"/>
<protein>
    <recommendedName>
        <fullName evidence="4">Replication protein</fullName>
    </recommendedName>
</protein>
<feature type="region of interest" description="Disordered" evidence="1">
    <location>
        <begin position="133"/>
        <end position="203"/>
    </location>
</feature>
<organism evidence="2 3">
    <name type="scientific">Halomonas elongata (strain ATCC 33173 / DSM 2581 / NBRC 15536 / NCIMB 2198 / 1H9)</name>
    <dbReference type="NCBI Taxonomy" id="768066"/>
    <lineage>
        <taxon>Bacteria</taxon>
        <taxon>Pseudomonadati</taxon>
        <taxon>Pseudomonadota</taxon>
        <taxon>Gammaproteobacteria</taxon>
        <taxon>Oceanospirillales</taxon>
        <taxon>Halomonadaceae</taxon>
        <taxon>Halomonas</taxon>
    </lineage>
</organism>
<evidence type="ECO:0000313" key="3">
    <source>
        <dbReference type="Proteomes" id="UP000008707"/>
    </source>
</evidence>